<dbReference type="Proteomes" id="UP001596298">
    <property type="component" value="Unassembled WGS sequence"/>
</dbReference>
<proteinExistence type="predicted"/>
<comment type="caution">
    <text evidence="1">The sequence shown here is derived from an EMBL/GenBank/DDBJ whole genome shotgun (WGS) entry which is preliminary data.</text>
</comment>
<organism evidence="1 2">
    <name type="scientific">Flexivirga alba</name>
    <dbReference type="NCBI Taxonomy" id="702742"/>
    <lineage>
        <taxon>Bacteria</taxon>
        <taxon>Bacillati</taxon>
        <taxon>Actinomycetota</taxon>
        <taxon>Actinomycetes</taxon>
        <taxon>Micrococcales</taxon>
        <taxon>Dermacoccaceae</taxon>
        <taxon>Flexivirga</taxon>
    </lineage>
</organism>
<protein>
    <submittedName>
        <fullName evidence="1">Uncharacterized protein</fullName>
    </submittedName>
</protein>
<dbReference type="RefSeq" id="WP_382401789.1">
    <property type="nucleotide sequence ID" value="NZ_JBHSWH010000001.1"/>
</dbReference>
<evidence type="ECO:0000313" key="1">
    <source>
        <dbReference type="EMBL" id="MFC6706079.1"/>
    </source>
</evidence>
<reference evidence="2" key="1">
    <citation type="journal article" date="2019" name="Int. J. Syst. Evol. Microbiol.">
        <title>The Global Catalogue of Microorganisms (GCM) 10K type strain sequencing project: providing services to taxonomists for standard genome sequencing and annotation.</title>
        <authorList>
            <consortium name="The Broad Institute Genomics Platform"/>
            <consortium name="The Broad Institute Genome Sequencing Center for Infectious Disease"/>
            <person name="Wu L."/>
            <person name="Ma J."/>
        </authorList>
    </citation>
    <scope>NUCLEOTIDE SEQUENCE [LARGE SCALE GENOMIC DNA]</scope>
    <source>
        <strain evidence="2">CCUG 58127</strain>
    </source>
</reference>
<name>A0ABW2AHP4_9MICO</name>
<gene>
    <name evidence="1" type="ORF">ACFQDH_12615</name>
</gene>
<sequence>MSVLVHLCQSCGHQQSWHSAGNGGYTSCRCCRADQCDPAPEPVLLQTFSFPGWQIEPPLPPGTVRNSGSMHATTSCACDACLAAYQRLAGIARPA</sequence>
<dbReference type="EMBL" id="JBHSWH010000001">
    <property type="protein sequence ID" value="MFC6706079.1"/>
    <property type="molecule type" value="Genomic_DNA"/>
</dbReference>
<keyword evidence="2" id="KW-1185">Reference proteome</keyword>
<accession>A0ABW2AHP4</accession>
<evidence type="ECO:0000313" key="2">
    <source>
        <dbReference type="Proteomes" id="UP001596298"/>
    </source>
</evidence>